<comment type="caution">
    <text evidence="1">The sequence shown here is derived from an EMBL/GenBank/DDBJ whole genome shotgun (WGS) entry which is preliminary data.</text>
</comment>
<evidence type="ECO:0000313" key="1">
    <source>
        <dbReference type="EMBL" id="MBR7679309.1"/>
    </source>
</evidence>
<protein>
    <submittedName>
        <fullName evidence="1">Twin-arginine translocation signal domain-containing protein</fullName>
    </submittedName>
</protein>
<reference evidence="1" key="1">
    <citation type="submission" date="2021-04" db="EMBL/GenBank/DDBJ databases">
        <title>Sequencing of actinobacteria type strains.</title>
        <authorList>
            <person name="Nguyen G.-S."/>
            <person name="Wentzel A."/>
        </authorList>
    </citation>
    <scope>NUCLEOTIDE SEQUENCE</scope>
    <source>
        <strain evidence="1">DSM 42095</strain>
    </source>
</reference>
<dbReference type="InterPro" id="IPR019546">
    <property type="entry name" value="TAT_signal_bac_arc"/>
</dbReference>
<organism evidence="1 2">
    <name type="scientific">Streptomyces daliensis</name>
    <dbReference type="NCBI Taxonomy" id="299421"/>
    <lineage>
        <taxon>Bacteria</taxon>
        <taxon>Bacillati</taxon>
        <taxon>Actinomycetota</taxon>
        <taxon>Actinomycetes</taxon>
        <taxon>Kitasatosporales</taxon>
        <taxon>Streptomycetaceae</taxon>
        <taxon>Streptomyces</taxon>
    </lineage>
</organism>
<gene>
    <name evidence="1" type="ORF">KDA82_41555</name>
</gene>
<proteinExistence type="predicted"/>
<sequence length="41" mass="4110">MSPIPRRSLLKAAAVAGAAAQFSWALGSRDATAAPRAENAG</sequence>
<dbReference type="Pfam" id="PF10518">
    <property type="entry name" value="TAT_signal"/>
    <property type="match status" value="1"/>
</dbReference>
<dbReference type="InterPro" id="IPR006311">
    <property type="entry name" value="TAT_signal"/>
</dbReference>
<keyword evidence="2" id="KW-1185">Reference proteome</keyword>
<accession>A0A8T4J4J4</accession>
<dbReference type="AlphaFoldDB" id="A0A8T4J4J4"/>
<name>A0A8T4J4J4_9ACTN</name>
<dbReference type="EMBL" id="JAGSMN010002533">
    <property type="protein sequence ID" value="MBR7679309.1"/>
    <property type="molecule type" value="Genomic_DNA"/>
</dbReference>
<evidence type="ECO:0000313" key="2">
    <source>
        <dbReference type="Proteomes" id="UP000675554"/>
    </source>
</evidence>
<feature type="non-terminal residue" evidence="1">
    <location>
        <position position="41"/>
    </location>
</feature>
<dbReference type="Proteomes" id="UP000675554">
    <property type="component" value="Unassembled WGS sequence"/>
</dbReference>
<dbReference type="PROSITE" id="PS51318">
    <property type="entry name" value="TAT"/>
    <property type="match status" value="1"/>
</dbReference>